<dbReference type="PANTHER" id="PTHR46938">
    <property type="entry name" value="DISCOIDIN-1 SUBUNIT A-RELATED-RELATED"/>
    <property type="match status" value="1"/>
</dbReference>
<dbReference type="GO" id="GO:0098636">
    <property type="term" value="C:protein complex involved in cell adhesion"/>
    <property type="evidence" value="ECO:0007669"/>
    <property type="project" value="TreeGrafter"/>
</dbReference>
<protein>
    <submittedName>
        <fullName evidence="2">H-type lectin domain-containing protein</fullName>
    </submittedName>
</protein>
<dbReference type="AlphaFoldDB" id="A0A1M6HMF0"/>
<dbReference type="GO" id="GO:0046871">
    <property type="term" value="F:N-acetylgalactosamine binding"/>
    <property type="evidence" value="ECO:0007669"/>
    <property type="project" value="TreeGrafter"/>
</dbReference>
<dbReference type="GO" id="GO:0009986">
    <property type="term" value="C:cell surface"/>
    <property type="evidence" value="ECO:0007669"/>
    <property type="project" value="TreeGrafter"/>
</dbReference>
<dbReference type="Gene3D" id="2.60.40.2080">
    <property type="match status" value="1"/>
</dbReference>
<evidence type="ECO:0000313" key="2">
    <source>
        <dbReference type="EMBL" id="SHJ23358.1"/>
    </source>
</evidence>
<organism evidence="2 3">
    <name type="scientific">Palleronia salina</name>
    <dbReference type="NCBI Taxonomy" id="313368"/>
    <lineage>
        <taxon>Bacteria</taxon>
        <taxon>Pseudomonadati</taxon>
        <taxon>Pseudomonadota</taxon>
        <taxon>Alphaproteobacteria</taxon>
        <taxon>Rhodobacterales</taxon>
        <taxon>Roseobacteraceae</taxon>
        <taxon>Palleronia</taxon>
    </lineage>
</organism>
<sequence>MLFSDFAHSGPMWTGEGPREVTQPVVFVEPFLEAPHVMVSVALWDIDSATNMRADISAQRVTPEGFSIVFKTWADSRLARVRADWTAIGAVDDPDLWDVD</sequence>
<keyword evidence="3" id="KW-1185">Reference proteome</keyword>
<evidence type="ECO:0000259" key="1">
    <source>
        <dbReference type="Pfam" id="PF09458"/>
    </source>
</evidence>
<dbReference type="InterPro" id="IPR037221">
    <property type="entry name" value="H-type_lectin_dom_sf"/>
</dbReference>
<dbReference type="STRING" id="313368.SAMN04488012_10670"/>
<dbReference type="GO" id="GO:0098609">
    <property type="term" value="P:cell-cell adhesion"/>
    <property type="evidence" value="ECO:0007669"/>
    <property type="project" value="TreeGrafter"/>
</dbReference>
<dbReference type="GO" id="GO:0070492">
    <property type="term" value="F:oligosaccharide binding"/>
    <property type="evidence" value="ECO:0007669"/>
    <property type="project" value="TreeGrafter"/>
</dbReference>
<evidence type="ECO:0000313" key="3">
    <source>
        <dbReference type="Proteomes" id="UP000184040"/>
    </source>
</evidence>
<dbReference type="EMBL" id="FQZA01000006">
    <property type="protein sequence ID" value="SHJ23358.1"/>
    <property type="molecule type" value="Genomic_DNA"/>
</dbReference>
<dbReference type="InterPro" id="IPR052487">
    <property type="entry name" value="Galactose-binding_lectin"/>
</dbReference>
<feature type="domain" description="H-type lectin" evidence="1">
    <location>
        <begin position="22"/>
        <end position="88"/>
    </location>
</feature>
<gene>
    <name evidence="2" type="ORF">SAMN04488012_10670</name>
</gene>
<dbReference type="Proteomes" id="UP000184040">
    <property type="component" value="Unassembled WGS sequence"/>
</dbReference>
<proteinExistence type="predicted"/>
<dbReference type="GO" id="GO:0030247">
    <property type="term" value="F:polysaccharide binding"/>
    <property type="evidence" value="ECO:0007669"/>
    <property type="project" value="TreeGrafter"/>
</dbReference>
<reference evidence="2 3" key="1">
    <citation type="submission" date="2016-11" db="EMBL/GenBank/DDBJ databases">
        <authorList>
            <person name="Jaros S."/>
            <person name="Januszkiewicz K."/>
            <person name="Wedrychowicz H."/>
        </authorList>
    </citation>
    <scope>NUCLEOTIDE SEQUENCE [LARGE SCALE GENOMIC DNA]</scope>
    <source>
        <strain evidence="2 3">DSM 26892</strain>
    </source>
</reference>
<dbReference type="PANTHER" id="PTHR46938:SF1">
    <property type="entry name" value="DISCOIDIN-1 SUBUNIT A-RELATED"/>
    <property type="match status" value="1"/>
</dbReference>
<dbReference type="GO" id="GO:0045335">
    <property type="term" value="C:phagocytic vesicle"/>
    <property type="evidence" value="ECO:0007669"/>
    <property type="project" value="TreeGrafter"/>
</dbReference>
<dbReference type="InterPro" id="IPR019019">
    <property type="entry name" value="H-type_lectin_domain"/>
</dbReference>
<dbReference type="SUPFAM" id="SSF141086">
    <property type="entry name" value="Agglutinin HPA-like"/>
    <property type="match status" value="1"/>
</dbReference>
<accession>A0A1M6HMF0</accession>
<name>A0A1M6HMF0_9RHOB</name>
<keyword evidence="2" id="KW-0430">Lectin</keyword>
<dbReference type="RefSeq" id="WP_236737899.1">
    <property type="nucleotide sequence ID" value="NZ_FQZA01000006.1"/>
</dbReference>
<dbReference type="Pfam" id="PF09458">
    <property type="entry name" value="H_lectin"/>
    <property type="match status" value="1"/>
</dbReference>